<dbReference type="AlphaFoldDB" id="Q1K0Q0"/>
<keyword evidence="2" id="KW-1185">Reference proteome</keyword>
<evidence type="ECO:0000313" key="2">
    <source>
        <dbReference type="Proteomes" id="UP000005695"/>
    </source>
</evidence>
<proteinExistence type="predicted"/>
<sequence length="122" mass="13515">MVPSHATTIRSLQTDSPVHVSGYARDVNLLTHHWLFNFNARGVGKAHSLFAGANPGDLDFDLDRLWSASRNKPLRRTSSVRIVGTHMTRASAPARRGTFASTKVPQNRLPSLRPYGFPLCVH</sequence>
<dbReference type="EMBL" id="AAEW02000007">
    <property type="protein sequence ID" value="EAT15891.1"/>
    <property type="molecule type" value="Genomic_DNA"/>
</dbReference>
<accession>Q1K0Q0</accession>
<reference evidence="1" key="1">
    <citation type="submission" date="2006-05" db="EMBL/GenBank/DDBJ databases">
        <title>Annotation of the draft genome assembly of Desulfuromonas acetoxidans DSM 684.</title>
        <authorList>
            <consortium name="US DOE Joint Genome Institute (JGI-ORNL)"/>
            <person name="Larimer F."/>
            <person name="Land M."/>
            <person name="Hauser L."/>
        </authorList>
    </citation>
    <scope>NUCLEOTIDE SEQUENCE [LARGE SCALE GENOMIC DNA]</scope>
    <source>
        <strain evidence="1">DSM 684</strain>
    </source>
</reference>
<evidence type="ECO:0000313" key="1">
    <source>
        <dbReference type="EMBL" id="EAT15891.1"/>
    </source>
</evidence>
<gene>
    <name evidence="1" type="ORF">Dace_2190</name>
</gene>
<dbReference type="Proteomes" id="UP000005695">
    <property type="component" value="Unassembled WGS sequence"/>
</dbReference>
<name>Q1K0Q0_DESA6</name>
<organism evidence="1 2">
    <name type="scientific">Desulfuromonas acetoxidans (strain DSM 684 / 11070)</name>
    <dbReference type="NCBI Taxonomy" id="281689"/>
    <lineage>
        <taxon>Bacteria</taxon>
        <taxon>Pseudomonadati</taxon>
        <taxon>Thermodesulfobacteriota</taxon>
        <taxon>Desulfuromonadia</taxon>
        <taxon>Desulfuromonadales</taxon>
        <taxon>Desulfuromonadaceae</taxon>
        <taxon>Desulfuromonas</taxon>
    </lineage>
</organism>
<comment type="caution">
    <text evidence="1">The sequence shown here is derived from an EMBL/GenBank/DDBJ whole genome shotgun (WGS) entry which is preliminary data.</text>
</comment>
<reference evidence="1" key="2">
    <citation type="submission" date="2006-05" db="EMBL/GenBank/DDBJ databases">
        <title>Sequencing of the draft genome and assembly of Desulfuromonas acetoxidans DSM 684.</title>
        <authorList>
            <consortium name="US DOE Joint Genome Institute (JGI-PGF)"/>
            <person name="Copeland A."/>
            <person name="Lucas S."/>
            <person name="Lapidus A."/>
            <person name="Barry K."/>
            <person name="Detter J.C."/>
            <person name="Glavina del Rio T."/>
            <person name="Hammon N."/>
            <person name="Israni S."/>
            <person name="Dalin E."/>
            <person name="Tice H."/>
            <person name="Bruce D."/>
            <person name="Pitluck S."/>
            <person name="Richardson P."/>
        </authorList>
    </citation>
    <scope>NUCLEOTIDE SEQUENCE [LARGE SCALE GENOMIC DNA]</scope>
    <source>
        <strain evidence="1">DSM 684</strain>
    </source>
</reference>
<protein>
    <submittedName>
        <fullName evidence="1">Uncharacterized protein</fullName>
    </submittedName>
</protein>